<sequence length="309" mass="34500">MTTPNLEPSALTTILPTILPLLHSHRTNSPTPFILAISGAQGSGKSTLASALATSLRAHNYSVLPLSLDDLYLPHSGLVRARESGNALLRTRGAPGTHDEVLGAEVFGKLRKGEDVKVPQFDKSRFSGEGDRVSEEEWEVVGRVDVVVFEGWCVGFRALSAEAVEEKWMAAKEEAKRKGCVERTNALAGYELADVQAINVNLARYEAAFMGPQCVDYMVHLDTENLETVFGWRTEQEHVLKKLKGEGMGDEQVERFVMGYMPSYQLYLDELRTKPFFKDDPEYKQGRKGQLLVVLDKNRQVVRTKDWSL</sequence>
<dbReference type="PANTHER" id="PTHR10285">
    <property type="entry name" value="URIDINE KINASE"/>
    <property type="match status" value="1"/>
</dbReference>
<evidence type="ECO:0000313" key="1">
    <source>
        <dbReference type="EMBL" id="KAF2674611.1"/>
    </source>
</evidence>
<dbReference type="EMBL" id="MU004230">
    <property type="protein sequence ID" value="KAF2674611.1"/>
    <property type="molecule type" value="Genomic_DNA"/>
</dbReference>
<organism evidence="1 2">
    <name type="scientific">Microthyrium microscopicum</name>
    <dbReference type="NCBI Taxonomy" id="703497"/>
    <lineage>
        <taxon>Eukaryota</taxon>
        <taxon>Fungi</taxon>
        <taxon>Dikarya</taxon>
        <taxon>Ascomycota</taxon>
        <taxon>Pezizomycotina</taxon>
        <taxon>Dothideomycetes</taxon>
        <taxon>Dothideomycetes incertae sedis</taxon>
        <taxon>Microthyriales</taxon>
        <taxon>Microthyriaceae</taxon>
        <taxon>Microthyrium</taxon>
    </lineage>
</organism>
<protein>
    <submittedName>
        <fullName evidence="1">P-loop containing nucleoside triphosphate hydrolase protein</fullName>
    </submittedName>
</protein>
<dbReference type="OrthoDB" id="347435at2759"/>
<dbReference type="InterPro" id="IPR027417">
    <property type="entry name" value="P-loop_NTPase"/>
</dbReference>
<dbReference type="SUPFAM" id="SSF52540">
    <property type="entry name" value="P-loop containing nucleoside triphosphate hydrolases"/>
    <property type="match status" value="1"/>
</dbReference>
<dbReference type="GO" id="GO:0016787">
    <property type="term" value="F:hydrolase activity"/>
    <property type="evidence" value="ECO:0007669"/>
    <property type="project" value="UniProtKB-KW"/>
</dbReference>
<evidence type="ECO:0000313" key="2">
    <source>
        <dbReference type="Proteomes" id="UP000799302"/>
    </source>
</evidence>
<dbReference type="Gene3D" id="3.40.50.300">
    <property type="entry name" value="P-loop containing nucleotide triphosphate hydrolases"/>
    <property type="match status" value="1"/>
</dbReference>
<accession>A0A6A6UT63</accession>
<name>A0A6A6UT63_9PEZI</name>
<dbReference type="Proteomes" id="UP000799302">
    <property type="component" value="Unassembled WGS sequence"/>
</dbReference>
<keyword evidence="2" id="KW-1185">Reference proteome</keyword>
<proteinExistence type="predicted"/>
<gene>
    <name evidence="1" type="ORF">BT63DRAFT_419903</name>
</gene>
<dbReference type="AlphaFoldDB" id="A0A6A6UT63"/>
<reference evidence="1" key="1">
    <citation type="journal article" date="2020" name="Stud. Mycol.">
        <title>101 Dothideomycetes genomes: a test case for predicting lifestyles and emergence of pathogens.</title>
        <authorList>
            <person name="Haridas S."/>
            <person name="Albert R."/>
            <person name="Binder M."/>
            <person name="Bloem J."/>
            <person name="Labutti K."/>
            <person name="Salamov A."/>
            <person name="Andreopoulos B."/>
            <person name="Baker S."/>
            <person name="Barry K."/>
            <person name="Bills G."/>
            <person name="Bluhm B."/>
            <person name="Cannon C."/>
            <person name="Castanera R."/>
            <person name="Culley D."/>
            <person name="Daum C."/>
            <person name="Ezra D."/>
            <person name="Gonzalez J."/>
            <person name="Henrissat B."/>
            <person name="Kuo A."/>
            <person name="Liang C."/>
            <person name="Lipzen A."/>
            <person name="Lutzoni F."/>
            <person name="Magnuson J."/>
            <person name="Mondo S."/>
            <person name="Nolan M."/>
            <person name="Ohm R."/>
            <person name="Pangilinan J."/>
            <person name="Park H.-J."/>
            <person name="Ramirez L."/>
            <person name="Alfaro M."/>
            <person name="Sun H."/>
            <person name="Tritt A."/>
            <person name="Yoshinaga Y."/>
            <person name="Zwiers L.-H."/>
            <person name="Turgeon B."/>
            <person name="Goodwin S."/>
            <person name="Spatafora J."/>
            <person name="Crous P."/>
            <person name="Grigoriev I."/>
        </authorList>
    </citation>
    <scope>NUCLEOTIDE SEQUENCE</scope>
    <source>
        <strain evidence="1">CBS 115976</strain>
    </source>
</reference>
<keyword evidence="1" id="KW-0378">Hydrolase</keyword>